<reference evidence="2 3" key="1">
    <citation type="submission" date="2019-01" db="EMBL/GenBank/DDBJ databases">
        <title>Nuclear Genome Assembly of the Microalgal Biofuel strain Nannochloropsis salina CCMP1776.</title>
        <authorList>
            <person name="Hovde B."/>
        </authorList>
    </citation>
    <scope>NUCLEOTIDE SEQUENCE [LARGE SCALE GENOMIC DNA]</scope>
    <source>
        <strain evidence="2 3">CCMP1776</strain>
    </source>
</reference>
<organism evidence="2 3">
    <name type="scientific">Nannochloropsis salina CCMP1776</name>
    <dbReference type="NCBI Taxonomy" id="1027361"/>
    <lineage>
        <taxon>Eukaryota</taxon>
        <taxon>Sar</taxon>
        <taxon>Stramenopiles</taxon>
        <taxon>Ochrophyta</taxon>
        <taxon>Eustigmatophyceae</taxon>
        <taxon>Eustigmatales</taxon>
        <taxon>Monodopsidaceae</taxon>
        <taxon>Microchloropsis</taxon>
        <taxon>Microchloropsis salina</taxon>
    </lineage>
</organism>
<evidence type="ECO:0000256" key="1">
    <source>
        <dbReference type="SAM" id="MobiDB-lite"/>
    </source>
</evidence>
<protein>
    <submittedName>
        <fullName evidence="2">Uncharacterized protein</fullName>
    </submittedName>
</protein>
<keyword evidence="3" id="KW-1185">Reference proteome</keyword>
<accession>A0A4D9CUF3</accession>
<gene>
    <name evidence="2" type="ORF">NSK_005847</name>
</gene>
<name>A0A4D9CUF3_9STRA</name>
<comment type="caution">
    <text evidence="2">The sequence shown here is derived from an EMBL/GenBank/DDBJ whole genome shotgun (WGS) entry which is preliminary data.</text>
</comment>
<dbReference type="Proteomes" id="UP000355283">
    <property type="component" value="Unassembled WGS sequence"/>
</dbReference>
<proteinExistence type="predicted"/>
<dbReference type="OrthoDB" id="7763451at2759"/>
<feature type="region of interest" description="Disordered" evidence="1">
    <location>
        <begin position="1"/>
        <end position="34"/>
    </location>
</feature>
<dbReference type="EMBL" id="SDOX01000093">
    <property type="protein sequence ID" value="TFJ82840.1"/>
    <property type="molecule type" value="Genomic_DNA"/>
</dbReference>
<evidence type="ECO:0000313" key="3">
    <source>
        <dbReference type="Proteomes" id="UP000355283"/>
    </source>
</evidence>
<sequence>MSNGGAGSKNLKDERKLGEGAGKASESPQTNEGWNQELVGAAAAGATLGLMVAGPFMAVVGGIASGVAAAGDEGQIGEVARATGRAVATAFGRVQHFDQEHRVTEKVKTAAGQTIARAQACEKEHQIVSRVKEGAEKAVSVAQTLDRQQHITEKISAGLVQGLDRVTNAMKGKGGKGGDDGERV</sequence>
<dbReference type="AlphaFoldDB" id="A0A4D9CUF3"/>
<evidence type="ECO:0000313" key="2">
    <source>
        <dbReference type="EMBL" id="TFJ82840.1"/>
    </source>
</evidence>